<dbReference type="AlphaFoldDB" id="A0AAD2JV73"/>
<keyword evidence="1" id="KW-1133">Transmembrane helix</keyword>
<evidence type="ECO:0000256" key="1">
    <source>
        <dbReference type="SAM" id="Phobius"/>
    </source>
</evidence>
<gene>
    <name evidence="3" type="ORF">MYCIT1_LOCUS2883</name>
</gene>
<keyword evidence="1" id="KW-0472">Membrane</keyword>
<comment type="caution">
    <text evidence="3">The sequence shown here is derived from an EMBL/GenBank/DDBJ whole genome shotgun (WGS) entry which is preliminary data.</text>
</comment>
<evidence type="ECO:0000259" key="2">
    <source>
        <dbReference type="Pfam" id="PF20153"/>
    </source>
</evidence>
<name>A0AAD2JV73_9AGAR</name>
<proteinExistence type="predicted"/>
<feature type="transmembrane region" description="Helical" evidence="1">
    <location>
        <begin position="133"/>
        <end position="152"/>
    </location>
</feature>
<feature type="transmembrane region" description="Helical" evidence="1">
    <location>
        <begin position="196"/>
        <end position="217"/>
    </location>
</feature>
<keyword evidence="1" id="KW-0812">Transmembrane</keyword>
<sequence length="405" mass="45607">MPQLVEPQNDEGEEQEPNIEREKAIGNKLWGVYISEAQSSDRGLLEGWQSQMDGLLIFAGLFSGVVTTFLIESYKLLNPDSGSQTVVLLSQTVALLSQISRQLENTNNSTAVAEALPPPAAFSPPTASLFCNALWFTSLALSLSCALVATLVKQWAQEFPHRTAMFPTIFTQSRMYMYLHDGLLRFHMHSIVRTPLLFLHGALVLFFAGLVAFLVPVNGIVTYLFSALLLVFVSVYTVFTLHPLFFFASPFQTPLTPLIWSLTQNLRIVLRAWIPKKNALTDPESLAEPYVTGGIRPQTRSMQEASKNAALHCTVETETRALAWTMQSLSDDDKLERFVAGLPEVLWDFKQNEPRHAYRKHFHNLMRDPRVRLGQQLADFMDGSNSNLLEPKDRLRRQLSVLRAI</sequence>
<dbReference type="InterPro" id="IPR045338">
    <property type="entry name" value="DUF6535"/>
</dbReference>
<feature type="transmembrane region" description="Helical" evidence="1">
    <location>
        <begin position="54"/>
        <end position="71"/>
    </location>
</feature>
<dbReference type="EMBL" id="CAVNYO010000040">
    <property type="protein sequence ID" value="CAK5263425.1"/>
    <property type="molecule type" value="Genomic_DNA"/>
</dbReference>
<protein>
    <recommendedName>
        <fullName evidence="2">DUF6535 domain-containing protein</fullName>
    </recommendedName>
</protein>
<accession>A0AAD2JV73</accession>
<reference evidence="3" key="1">
    <citation type="submission" date="2023-11" db="EMBL/GenBank/DDBJ databases">
        <authorList>
            <person name="De Vega J J."/>
            <person name="De Vega J J."/>
        </authorList>
    </citation>
    <scope>NUCLEOTIDE SEQUENCE</scope>
</reference>
<feature type="transmembrane region" description="Helical" evidence="1">
    <location>
        <begin position="223"/>
        <end position="248"/>
    </location>
</feature>
<keyword evidence="4" id="KW-1185">Reference proteome</keyword>
<feature type="domain" description="DUF6535" evidence="2">
    <location>
        <begin position="30"/>
        <end position="215"/>
    </location>
</feature>
<evidence type="ECO:0000313" key="4">
    <source>
        <dbReference type="Proteomes" id="UP001295794"/>
    </source>
</evidence>
<dbReference type="Proteomes" id="UP001295794">
    <property type="component" value="Unassembled WGS sequence"/>
</dbReference>
<evidence type="ECO:0000313" key="3">
    <source>
        <dbReference type="EMBL" id="CAK5263425.1"/>
    </source>
</evidence>
<dbReference type="Pfam" id="PF20153">
    <property type="entry name" value="DUF6535"/>
    <property type="match status" value="1"/>
</dbReference>
<organism evidence="3 4">
    <name type="scientific">Mycena citricolor</name>
    <dbReference type="NCBI Taxonomy" id="2018698"/>
    <lineage>
        <taxon>Eukaryota</taxon>
        <taxon>Fungi</taxon>
        <taxon>Dikarya</taxon>
        <taxon>Basidiomycota</taxon>
        <taxon>Agaricomycotina</taxon>
        <taxon>Agaricomycetes</taxon>
        <taxon>Agaricomycetidae</taxon>
        <taxon>Agaricales</taxon>
        <taxon>Marasmiineae</taxon>
        <taxon>Mycenaceae</taxon>
        <taxon>Mycena</taxon>
    </lineage>
</organism>